<dbReference type="InterPro" id="IPR038906">
    <property type="entry name" value="TTC36"/>
</dbReference>
<organism evidence="3 4">
    <name type="scientific">Polytolypa hystricis (strain UAMH7299)</name>
    <dbReference type="NCBI Taxonomy" id="1447883"/>
    <lineage>
        <taxon>Eukaryota</taxon>
        <taxon>Fungi</taxon>
        <taxon>Dikarya</taxon>
        <taxon>Ascomycota</taxon>
        <taxon>Pezizomycotina</taxon>
        <taxon>Eurotiomycetes</taxon>
        <taxon>Eurotiomycetidae</taxon>
        <taxon>Onygenales</taxon>
        <taxon>Onygenales incertae sedis</taxon>
        <taxon>Polytolypa</taxon>
    </lineage>
</organism>
<accession>A0A2B7Y7C2</accession>
<protein>
    <submittedName>
        <fullName evidence="3">Uncharacterized protein</fullName>
    </submittedName>
</protein>
<dbReference type="EMBL" id="PDNA01000065">
    <property type="protein sequence ID" value="PGH17386.1"/>
    <property type="molecule type" value="Genomic_DNA"/>
</dbReference>
<name>A0A2B7Y7C2_POLH7</name>
<dbReference type="PANTHER" id="PTHR21405">
    <property type="entry name" value="CDNA SEQUENCE BC021608"/>
    <property type="match status" value="1"/>
</dbReference>
<reference evidence="3 4" key="1">
    <citation type="submission" date="2017-10" db="EMBL/GenBank/DDBJ databases">
        <title>Comparative genomics in systemic dimorphic fungi from Ajellomycetaceae.</title>
        <authorList>
            <person name="Munoz J.F."/>
            <person name="Mcewen J.G."/>
            <person name="Clay O.K."/>
            <person name="Cuomo C.A."/>
        </authorList>
    </citation>
    <scope>NUCLEOTIDE SEQUENCE [LARGE SCALE GENOMIC DNA]</scope>
    <source>
        <strain evidence="3 4">UAMH7299</strain>
    </source>
</reference>
<dbReference type="OrthoDB" id="539634at2759"/>
<evidence type="ECO:0000313" key="4">
    <source>
        <dbReference type="Proteomes" id="UP000224634"/>
    </source>
</evidence>
<dbReference type="STRING" id="1447883.A0A2B7Y7C2"/>
<dbReference type="GO" id="GO:0006570">
    <property type="term" value="P:tyrosine metabolic process"/>
    <property type="evidence" value="ECO:0007669"/>
    <property type="project" value="TreeGrafter"/>
</dbReference>
<dbReference type="Proteomes" id="UP000224634">
    <property type="component" value="Unassembled WGS sequence"/>
</dbReference>
<dbReference type="AlphaFoldDB" id="A0A2B7Y7C2"/>
<gene>
    <name evidence="3" type="ORF">AJ80_04842</name>
</gene>
<feature type="region of interest" description="Disordered" evidence="2">
    <location>
        <begin position="193"/>
        <end position="213"/>
    </location>
</feature>
<comment type="caution">
    <text evidence="3">The sequence shown here is derived from an EMBL/GenBank/DDBJ whole genome shotgun (WGS) entry which is preliminary data.</text>
</comment>
<evidence type="ECO:0000256" key="2">
    <source>
        <dbReference type="SAM" id="MobiDB-lite"/>
    </source>
</evidence>
<comment type="similarity">
    <text evidence="1">Belongs to the TTC36 family.</text>
</comment>
<evidence type="ECO:0000313" key="3">
    <source>
        <dbReference type="EMBL" id="PGH17386.1"/>
    </source>
</evidence>
<evidence type="ECO:0000256" key="1">
    <source>
        <dbReference type="ARBA" id="ARBA00006995"/>
    </source>
</evidence>
<feature type="region of interest" description="Disordered" evidence="2">
    <location>
        <begin position="120"/>
        <end position="144"/>
    </location>
</feature>
<proteinExistence type="inferred from homology"/>
<feature type="compositionally biased region" description="Low complexity" evidence="2">
    <location>
        <begin position="193"/>
        <end position="208"/>
    </location>
</feature>
<keyword evidence="4" id="KW-1185">Reference proteome</keyword>
<sequence>MASSVTSISQSAPSLSSNDSAVLQALFDAESKPSTGVKITPSLTTLPHISPSSLSHLQALELSAIQLLESTPTSSLTRETIETAISKLSSIITNEPKYASAYVNRAQALRMLIDFEKQQQQQQEERVDSSVVPQPSSETSTSTSTAQIFADLSQAITLLSHPAQTGISSLHARILANAYTHRAYLLYKAARSSSSPSSSSSSSTTTPPQADLPTHLQTLPAEKLEDMASWDFQAGGRYGNDVARQMGVQTNPYAKMCGAIVREAMRKDIEEWRGFV</sequence>
<dbReference type="PANTHER" id="PTHR21405:SF0">
    <property type="entry name" value="TETRATRICOPEPTIDE REPEAT PROTEIN 36"/>
    <property type="match status" value="1"/>
</dbReference>
<feature type="compositionally biased region" description="Low complexity" evidence="2">
    <location>
        <begin position="129"/>
        <end position="144"/>
    </location>
</feature>